<keyword evidence="10 17" id="KW-0106">Calcium</keyword>
<keyword evidence="8 17" id="KW-0479">Metal-binding</keyword>
<evidence type="ECO:0000256" key="4">
    <source>
        <dbReference type="ARBA" id="ARBA00012313"/>
    </source>
</evidence>
<evidence type="ECO:0000256" key="5">
    <source>
        <dbReference type="ARBA" id="ARBA00022525"/>
    </source>
</evidence>
<dbReference type="GO" id="GO:0140825">
    <property type="term" value="F:lactoperoxidase activity"/>
    <property type="evidence" value="ECO:0007669"/>
    <property type="project" value="UniProtKB-EC"/>
</dbReference>
<dbReference type="PRINTS" id="PR00458">
    <property type="entry name" value="PEROXIDASE"/>
</dbReference>
<evidence type="ECO:0000256" key="2">
    <source>
        <dbReference type="ARBA" id="ARBA00002322"/>
    </source>
</evidence>
<evidence type="ECO:0000256" key="20">
    <source>
        <dbReference type="RuleBase" id="RU362060"/>
    </source>
</evidence>
<dbReference type="InterPro" id="IPR002016">
    <property type="entry name" value="Haem_peroxidase"/>
</dbReference>
<comment type="cofactor">
    <cofactor evidence="17 20">
        <name>heme b</name>
        <dbReference type="ChEBI" id="CHEBI:60344"/>
    </cofactor>
    <text evidence="17 20">Binds 1 heme b (iron(II)-protoporphyrin IX) group per subunit.</text>
</comment>
<dbReference type="EC" id="1.11.1.7" evidence="4 20"/>
<feature type="disulfide bond" evidence="19">
    <location>
        <begin position="65"/>
        <end position="70"/>
    </location>
</feature>
<dbReference type="GO" id="GO:0042744">
    <property type="term" value="P:hydrogen peroxide catabolic process"/>
    <property type="evidence" value="ECO:0007669"/>
    <property type="project" value="UniProtKB-KW"/>
</dbReference>
<dbReference type="GO" id="GO:0046872">
    <property type="term" value="F:metal ion binding"/>
    <property type="evidence" value="ECO:0007669"/>
    <property type="project" value="UniProtKB-UniRule"/>
</dbReference>
<evidence type="ECO:0000256" key="8">
    <source>
        <dbReference type="ARBA" id="ARBA00022723"/>
    </source>
</evidence>
<comment type="subcellular location">
    <subcellularLocation>
        <location evidence="20">Secreted</location>
    </subcellularLocation>
</comment>
<evidence type="ECO:0000256" key="18">
    <source>
        <dbReference type="PIRSR" id="PIRSR600823-4"/>
    </source>
</evidence>
<feature type="binding site" evidence="17">
    <location>
        <position position="237"/>
    </location>
    <ligand>
        <name>Ca(2+)</name>
        <dbReference type="ChEBI" id="CHEBI:29108"/>
        <label>2</label>
    </ligand>
</feature>
<evidence type="ECO:0000256" key="17">
    <source>
        <dbReference type="PIRSR" id="PIRSR600823-3"/>
    </source>
</evidence>
<dbReference type="PANTHER" id="PTHR31517">
    <property type="match status" value="1"/>
</dbReference>
<reference evidence="22 23" key="1">
    <citation type="journal article" date="2019" name="Genome Biol. Evol.">
        <title>Insights into the evolution of the New World diploid cottons (Gossypium, subgenus Houzingenia) based on genome sequencing.</title>
        <authorList>
            <person name="Grover C.E."/>
            <person name="Arick M.A. 2nd"/>
            <person name="Thrash A."/>
            <person name="Conover J.L."/>
            <person name="Sanders W.S."/>
            <person name="Peterson D.G."/>
            <person name="Frelichowski J.E."/>
            <person name="Scheffler J.A."/>
            <person name="Scheffler B.E."/>
            <person name="Wendel J.F."/>
        </authorList>
    </citation>
    <scope>NUCLEOTIDE SEQUENCE [LARGE SCALE GENOMIC DNA]</scope>
    <source>
        <strain evidence="22">157</strain>
        <tissue evidence="22">Leaf</tissue>
    </source>
</reference>
<feature type="binding site" evidence="17">
    <location>
        <position position="240"/>
    </location>
    <ligand>
        <name>Ca(2+)</name>
        <dbReference type="ChEBI" id="CHEBI:29108"/>
        <label>2</label>
    </ligand>
</feature>
<evidence type="ECO:0000313" key="22">
    <source>
        <dbReference type="EMBL" id="MBA0554961.1"/>
    </source>
</evidence>
<feature type="disulfide bond" evidence="19">
    <location>
        <begin position="32"/>
        <end position="111"/>
    </location>
</feature>
<evidence type="ECO:0000256" key="10">
    <source>
        <dbReference type="ARBA" id="ARBA00022837"/>
    </source>
</evidence>
<evidence type="ECO:0000256" key="11">
    <source>
        <dbReference type="ARBA" id="ARBA00023002"/>
    </source>
</evidence>
<dbReference type="PROSITE" id="PS00436">
    <property type="entry name" value="PEROXIDASE_2"/>
    <property type="match status" value="1"/>
</dbReference>
<dbReference type="FunFam" id="1.10.520.10:FF:000001">
    <property type="entry name" value="Peroxidase"/>
    <property type="match status" value="1"/>
</dbReference>
<dbReference type="Gene3D" id="1.10.520.10">
    <property type="match status" value="1"/>
</dbReference>
<feature type="non-terminal residue" evidence="22">
    <location>
        <position position="336"/>
    </location>
</feature>
<feature type="signal peptide" evidence="20">
    <location>
        <begin position="1"/>
        <end position="21"/>
    </location>
</feature>
<feature type="binding site" evidence="17">
    <location>
        <position position="73"/>
    </location>
    <ligand>
        <name>Ca(2+)</name>
        <dbReference type="ChEBI" id="CHEBI:29108"/>
        <label>1</label>
    </ligand>
</feature>
<dbReference type="FunFam" id="1.10.420.10:FF:000007">
    <property type="entry name" value="Peroxidase"/>
    <property type="match status" value="1"/>
</dbReference>
<dbReference type="GO" id="GO:0006979">
    <property type="term" value="P:response to oxidative stress"/>
    <property type="evidence" value="ECO:0007669"/>
    <property type="project" value="UniProtKB-UniRule"/>
</dbReference>
<feature type="binding site" evidence="17">
    <location>
        <position position="67"/>
    </location>
    <ligand>
        <name>Ca(2+)</name>
        <dbReference type="ChEBI" id="CHEBI:29108"/>
        <label>1</label>
    </ligand>
</feature>
<dbReference type="Proteomes" id="UP000593572">
    <property type="component" value="Unassembled WGS sequence"/>
</dbReference>
<comment type="similarity">
    <text evidence="20">Belongs to the peroxidase family. Classical plant (class III) peroxidase subfamily.</text>
</comment>
<evidence type="ECO:0000313" key="23">
    <source>
        <dbReference type="Proteomes" id="UP000593572"/>
    </source>
</evidence>
<feature type="disulfide bond" evidence="19">
    <location>
        <begin position="117"/>
        <end position="313"/>
    </location>
</feature>
<keyword evidence="6 20" id="KW-0575">Peroxidase</keyword>
<evidence type="ECO:0000256" key="13">
    <source>
        <dbReference type="ARBA" id="ARBA00023157"/>
    </source>
</evidence>
<dbReference type="PROSITE" id="PS00435">
    <property type="entry name" value="PEROXIDASE_1"/>
    <property type="match status" value="1"/>
</dbReference>
<feature type="binding site" evidence="17">
    <location>
        <position position="85"/>
    </location>
    <ligand>
        <name>Ca(2+)</name>
        <dbReference type="ChEBI" id="CHEBI:29108"/>
        <label>1</label>
    </ligand>
</feature>
<evidence type="ECO:0000256" key="3">
    <source>
        <dbReference type="ARBA" id="ARBA00006873"/>
    </source>
</evidence>
<evidence type="ECO:0000256" key="12">
    <source>
        <dbReference type="ARBA" id="ARBA00023004"/>
    </source>
</evidence>
<dbReference type="PROSITE" id="PS50873">
    <property type="entry name" value="PEROXIDASE_4"/>
    <property type="match status" value="1"/>
</dbReference>
<keyword evidence="7 20" id="KW-0349">Heme</keyword>
<dbReference type="PRINTS" id="PR00461">
    <property type="entry name" value="PLPEROXIDASE"/>
</dbReference>
<dbReference type="PANTHER" id="PTHR31517:SF59">
    <property type="entry name" value="PEROXIDASE"/>
    <property type="match status" value="1"/>
</dbReference>
<name>A0A7J8LR86_9ROSI</name>
<evidence type="ECO:0000256" key="6">
    <source>
        <dbReference type="ARBA" id="ARBA00022559"/>
    </source>
</evidence>
<dbReference type="CDD" id="cd00693">
    <property type="entry name" value="secretory_peroxidase"/>
    <property type="match status" value="1"/>
</dbReference>
<feature type="binding site" evidence="17">
    <location>
        <position position="64"/>
    </location>
    <ligand>
        <name>Ca(2+)</name>
        <dbReference type="ChEBI" id="CHEBI:29108"/>
        <label>1</label>
    </ligand>
</feature>
<keyword evidence="5 20" id="KW-0964">Secreted</keyword>
<feature type="chain" id="PRO_5029951178" description="Peroxidase" evidence="20">
    <location>
        <begin position="22"/>
        <end position="336"/>
    </location>
</feature>
<feature type="active site" description="Proton acceptor" evidence="15">
    <location>
        <position position="63"/>
    </location>
</feature>
<evidence type="ECO:0000256" key="14">
    <source>
        <dbReference type="ARBA" id="ARBA00023324"/>
    </source>
</evidence>
<comment type="catalytic activity">
    <reaction evidence="1 20">
        <text>2 a phenolic donor + H2O2 = 2 a phenolic radical donor + 2 H2O</text>
        <dbReference type="Rhea" id="RHEA:56136"/>
        <dbReference type="ChEBI" id="CHEBI:15377"/>
        <dbReference type="ChEBI" id="CHEBI:16240"/>
        <dbReference type="ChEBI" id="CHEBI:139520"/>
        <dbReference type="ChEBI" id="CHEBI:139521"/>
        <dbReference type="EC" id="1.11.1.7"/>
    </reaction>
</comment>
<feature type="binding site" description="axial binding residue" evidence="17">
    <location>
        <position position="187"/>
    </location>
    <ligand>
        <name>heme b</name>
        <dbReference type="ChEBI" id="CHEBI:60344"/>
    </ligand>
    <ligandPart>
        <name>Fe</name>
        <dbReference type="ChEBI" id="CHEBI:18248"/>
    </ligandPart>
</feature>
<comment type="function">
    <text evidence="2">Removal of H(2)O(2), oxidation of toxic reductants, biosynthesis and degradation of lignin, suberization, auxin catabolism, response to environmental stresses such as wounding, pathogen attack and oxidative stress. These functions might be dependent on each isozyme/isoform in each plant tissue.</text>
</comment>
<proteinExistence type="inferred from homology"/>
<evidence type="ECO:0000256" key="15">
    <source>
        <dbReference type="PIRSR" id="PIRSR600823-1"/>
    </source>
</evidence>
<dbReference type="InterPro" id="IPR000823">
    <property type="entry name" value="Peroxidase_pln"/>
</dbReference>
<evidence type="ECO:0000256" key="19">
    <source>
        <dbReference type="PIRSR" id="PIRSR600823-5"/>
    </source>
</evidence>
<dbReference type="InterPro" id="IPR019793">
    <property type="entry name" value="Peroxidases_heam-ligand_BS"/>
</dbReference>
<dbReference type="AlphaFoldDB" id="A0A7J8LR86"/>
<dbReference type="InterPro" id="IPR019794">
    <property type="entry name" value="Peroxidases_AS"/>
</dbReference>
<evidence type="ECO:0000256" key="9">
    <source>
        <dbReference type="ARBA" id="ARBA00022729"/>
    </source>
</evidence>
<feature type="binding site" evidence="16">
    <location>
        <position position="157"/>
    </location>
    <ligand>
        <name>substrate</name>
    </ligand>
</feature>
<keyword evidence="11 20" id="KW-0560">Oxidoreductase</keyword>
<dbReference type="Gene3D" id="1.10.420.10">
    <property type="entry name" value="Peroxidase, domain 2"/>
    <property type="match status" value="1"/>
</dbReference>
<evidence type="ECO:0000256" key="1">
    <source>
        <dbReference type="ARBA" id="ARBA00000189"/>
    </source>
</evidence>
<accession>A0A7J8LR86</accession>
<evidence type="ECO:0000256" key="16">
    <source>
        <dbReference type="PIRSR" id="PIRSR600823-2"/>
    </source>
</evidence>
<comment type="similarity">
    <text evidence="3">Belongs to the peroxidase family. Ascorbate peroxidase subfamily.</text>
</comment>
<gene>
    <name evidence="22" type="ORF">Golob_014031</name>
</gene>
<dbReference type="GO" id="GO:0005576">
    <property type="term" value="C:extracellular region"/>
    <property type="evidence" value="ECO:0007669"/>
    <property type="project" value="UniProtKB-SubCell"/>
</dbReference>
<keyword evidence="14 20" id="KW-0376">Hydrogen peroxide</keyword>
<dbReference type="EMBL" id="JABEZX010000004">
    <property type="protein sequence ID" value="MBA0554961.1"/>
    <property type="molecule type" value="Genomic_DNA"/>
</dbReference>
<protein>
    <recommendedName>
        <fullName evidence="4 20">Peroxidase</fullName>
        <ecNumber evidence="4 20">1.11.1.7</ecNumber>
    </recommendedName>
</protein>
<feature type="binding site" evidence="17">
    <location>
        <position position="69"/>
    </location>
    <ligand>
        <name>Ca(2+)</name>
        <dbReference type="ChEBI" id="CHEBI:29108"/>
        <label>1</label>
    </ligand>
</feature>
<evidence type="ECO:0000259" key="21">
    <source>
        <dbReference type="PROSITE" id="PS50873"/>
    </source>
</evidence>
<keyword evidence="9 20" id="KW-0732">Signal</keyword>
<comment type="caution">
    <text evidence="22">The sequence shown here is derived from an EMBL/GenBank/DDBJ whole genome shotgun (WGS) entry which is preliminary data.</text>
</comment>
<feature type="site" description="Transition state stabilizer" evidence="18">
    <location>
        <position position="59"/>
    </location>
</feature>
<feature type="domain" description="Plant heme peroxidase family profile" evidence="21">
    <location>
        <begin position="22"/>
        <end position="317"/>
    </location>
</feature>
<feature type="binding site" evidence="17">
    <location>
        <position position="245"/>
    </location>
    <ligand>
        <name>Ca(2+)</name>
        <dbReference type="ChEBI" id="CHEBI:29108"/>
        <label>2</label>
    </ligand>
</feature>
<feature type="binding site" evidence="17">
    <location>
        <position position="188"/>
    </location>
    <ligand>
        <name>Ca(2+)</name>
        <dbReference type="ChEBI" id="CHEBI:29108"/>
        <label>2</label>
    </ligand>
</feature>
<dbReference type="SUPFAM" id="SSF48113">
    <property type="entry name" value="Heme-dependent peroxidases"/>
    <property type="match status" value="1"/>
</dbReference>
<evidence type="ECO:0000256" key="7">
    <source>
        <dbReference type="ARBA" id="ARBA00022617"/>
    </source>
</evidence>
<dbReference type="GO" id="GO:0020037">
    <property type="term" value="F:heme binding"/>
    <property type="evidence" value="ECO:0007669"/>
    <property type="project" value="UniProtKB-UniRule"/>
</dbReference>
<organism evidence="22 23">
    <name type="scientific">Gossypium lobatum</name>
    <dbReference type="NCBI Taxonomy" id="34289"/>
    <lineage>
        <taxon>Eukaryota</taxon>
        <taxon>Viridiplantae</taxon>
        <taxon>Streptophyta</taxon>
        <taxon>Embryophyta</taxon>
        <taxon>Tracheophyta</taxon>
        <taxon>Spermatophyta</taxon>
        <taxon>Magnoliopsida</taxon>
        <taxon>eudicotyledons</taxon>
        <taxon>Gunneridae</taxon>
        <taxon>Pentapetalae</taxon>
        <taxon>rosids</taxon>
        <taxon>malvids</taxon>
        <taxon>Malvales</taxon>
        <taxon>Malvaceae</taxon>
        <taxon>Malvoideae</taxon>
        <taxon>Gossypium</taxon>
    </lineage>
</organism>
<comment type="cofactor">
    <cofactor evidence="17 20">
        <name>Ca(2+)</name>
        <dbReference type="ChEBI" id="CHEBI:29108"/>
    </cofactor>
    <text evidence="17 20">Binds 2 calcium ions per subunit.</text>
</comment>
<feature type="disulfide bond" evidence="19">
    <location>
        <begin position="194"/>
        <end position="226"/>
    </location>
</feature>
<dbReference type="InterPro" id="IPR033905">
    <property type="entry name" value="Secretory_peroxidase"/>
</dbReference>
<dbReference type="Pfam" id="PF00141">
    <property type="entry name" value="peroxidase"/>
    <property type="match status" value="1"/>
</dbReference>
<feature type="binding site" evidence="17">
    <location>
        <position position="71"/>
    </location>
    <ligand>
        <name>Ca(2+)</name>
        <dbReference type="ChEBI" id="CHEBI:29108"/>
        <label>1</label>
    </ligand>
</feature>
<keyword evidence="12 17" id="KW-0408">Iron</keyword>
<keyword evidence="23" id="KW-1185">Reference proteome</keyword>
<dbReference type="InterPro" id="IPR010255">
    <property type="entry name" value="Haem_peroxidase_sf"/>
</dbReference>
<keyword evidence="13 19" id="KW-1015">Disulfide bond</keyword>
<sequence>MMRMKIIFVLYFTILLPLALAKLKVGFYKTSCPRAESIVKAAVQKRFNTDKSITAALLRMHFHDCFVRGCDASILIDSTNKSRSEKESGPNLTVRGYELIDEAKKALEKVCPSKVSCADIITLATRDSVVLAGGPSYDVPTGRRDGRVSNINEVNLPGPSLSVSQAFQSFKDKGLTMDDMVTLLGGHTVGVAHCSFFSGRLTNFQGTGKPDPSMDAGLVTKLKGICGNGSNPTAFLDQGTSFRFDNEYYRQIRAKKGVLKIDQELADDRLSSGIVSRFASNANSFRTRFAQAMVKMGNIQVLVGNAGEIRKNCRASRAAAFTRHPLCSRSDPLNGD</sequence>